<gene>
    <name evidence="8" type="ORF">IFM89_026982</name>
</gene>
<dbReference type="EMBL" id="JADFTS010000008">
    <property type="protein sequence ID" value="KAF9594050.1"/>
    <property type="molecule type" value="Genomic_DNA"/>
</dbReference>
<sequence length="351" mass="40120">MDSAVIPRPPQPSALISSDASTEVIEQLWQEEAKPPLLRIGELLHSRCVSSSVVECWDEEKLQFVAIKVFTDVQTESGRRECLILKYMAKLDGAGAYYVQMQNYFDHYNHLCIVFEKLGPTLDCFIYKSFGIPLFDGVTVQNLGRQLLECVAFLHDNLVVHTDLKPENVLFTSPDCVEMLLDNSSKGPVGLKYFWESKVIKLIDFGCSVVDDSSGPFHYFPGTPPYSAPEVLLGLEWSFPCDIWSVGCILFEILFVISLFRLLVLYPFLLEIRIGKSECFKWTLAHWPEIAQRKNVEQVQRMPTLNDYAAVKTHRIPAFSDYINLLQCLFKYEPSERLTAREALAHPFFNK</sequence>
<keyword evidence="2" id="KW-0808">Transferase</keyword>
<dbReference type="OrthoDB" id="283111at2759"/>
<keyword evidence="6" id="KW-0812">Transmembrane</keyword>
<dbReference type="SMART" id="SM00220">
    <property type="entry name" value="S_TKc"/>
    <property type="match status" value="1"/>
</dbReference>
<dbReference type="Pfam" id="PF00069">
    <property type="entry name" value="Pkinase"/>
    <property type="match status" value="1"/>
</dbReference>
<protein>
    <recommendedName>
        <fullName evidence="7">Protein kinase domain-containing protein</fullName>
    </recommendedName>
</protein>
<evidence type="ECO:0000256" key="3">
    <source>
        <dbReference type="ARBA" id="ARBA00022741"/>
    </source>
</evidence>
<evidence type="ECO:0000313" key="9">
    <source>
        <dbReference type="Proteomes" id="UP000631114"/>
    </source>
</evidence>
<dbReference type="InterPro" id="IPR051175">
    <property type="entry name" value="CLK_kinases"/>
</dbReference>
<proteinExistence type="predicted"/>
<dbReference type="InterPro" id="IPR008271">
    <property type="entry name" value="Ser/Thr_kinase_AS"/>
</dbReference>
<keyword evidence="4" id="KW-0418">Kinase</keyword>
<feature type="domain" description="Protein kinase" evidence="7">
    <location>
        <begin position="34"/>
        <end position="349"/>
    </location>
</feature>
<dbReference type="GO" id="GO:0004674">
    <property type="term" value="F:protein serine/threonine kinase activity"/>
    <property type="evidence" value="ECO:0007669"/>
    <property type="project" value="UniProtKB-KW"/>
</dbReference>
<dbReference type="PROSITE" id="PS00108">
    <property type="entry name" value="PROTEIN_KINASE_ST"/>
    <property type="match status" value="1"/>
</dbReference>
<dbReference type="Gene3D" id="3.30.200.20">
    <property type="entry name" value="Phosphorylase Kinase, domain 1"/>
    <property type="match status" value="1"/>
</dbReference>
<evidence type="ECO:0000259" key="7">
    <source>
        <dbReference type="PROSITE" id="PS50011"/>
    </source>
</evidence>
<comment type="caution">
    <text evidence="8">The sequence shown here is derived from an EMBL/GenBank/DDBJ whole genome shotgun (WGS) entry which is preliminary data.</text>
</comment>
<keyword evidence="1" id="KW-0723">Serine/threonine-protein kinase</keyword>
<evidence type="ECO:0000256" key="1">
    <source>
        <dbReference type="ARBA" id="ARBA00022527"/>
    </source>
</evidence>
<dbReference type="PANTHER" id="PTHR45646">
    <property type="entry name" value="SERINE/THREONINE-PROTEIN KINASE DOA-RELATED"/>
    <property type="match status" value="1"/>
</dbReference>
<feature type="transmembrane region" description="Helical" evidence="6">
    <location>
        <begin position="243"/>
        <end position="266"/>
    </location>
</feature>
<dbReference type="InterPro" id="IPR011009">
    <property type="entry name" value="Kinase-like_dom_sf"/>
</dbReference>
<name>A0A835H5S3_9MAGN</name>
<keyword evidence="5" id="KW-0067">ATP-binding</keyword>
<keyword evidence="9" id="KW-1185">Reference proteome</keyword>
<dbReference type="PANTHER" id="PTHR45646:SF11">
    <property type="entry name" value="SERINE_THREONINE-PROTEIN KINASE DOA"/>
    <property type="match status" value="1"/>
</dbReference>
<dbReference type="PROSITE" id="PS50011">
    <property type="entry name" value="PROTEIN_KINASE_DOM"/>
    <property type="match status" value="1"/>
</dbReference>
<keyword evidence="6" id="KW-1133">Transmembrane helix</keyword>
<evidence type="ECO:0000256" key="2">
    <source>
        <dbReference type="ARBA" id="ARBA00022679"/>
    </source>
</evidence>
<keyword evidence="6" id="KW-0472">Membrane</keyword>
<keyword evidence="3" id="KW-0547">Nucleotide-binding</keyword>
<evidence type="ECO:0000313" key="8">
    <source>
        <dbReference type="EMBL" id="KAF9594050.1"/>
    </source>
</evidence>
<dbReference type="GO" id="GO:0005524">
    <property type="term" value="F:ATP binding"/>
    <property type="evidence" value="ECO:0007669"/>
    <property type="project" value="UniProtKB-KW"/>
</dbReference>
<reference evidence="8 9" key="1">
    <citation type="submission" date="2020-10" db="EMBL/GenBank/DDBJ databases">
        <title>The Coptis chinensis genome and diversification of protoberbering-type alkaloids.</title>
        <authorList>
            <person name="Wang B."/>
            <person name="Shu S."/>
            <person name="Song C."/>
            <person name="Liu Y."/>
        </authorList>
    </citation>
    <scope>NUCLEOTIDE SEQUENCE [LARGE SCALE GENOMIC DNA]</scope>
    <source>
        <strain evidence="8">HL-2020</strain>
        <tissue evidence="8">Leaf</tissue>
    </source>
</reference>
<dbReference type="AlphaFoldDB" id="A0A835H5S3"/>
<evidence type="ECO:0000256" key="6">
    <source>
        <dbReference type="SAM" id="Phobius"/>
    </source>
</evidence>
<accession>A0A835H5S3</accession>
<dbReference type="Gene3D" id="1.10.510.10">
    <property type="entry name" value="Transferase(Phosphotransferase) domain 1"/>
    <property type="match status" value="1"/>
</dbReference>
<dbReference type="SUPFAM" id="SSF56112">
    <property type="entry name" value="Protein kinase-like (PK-like)"/>
    <property type="match status" value="1"/>
</dbReference>
<dbReference type="Proteomes" id="UP000631114">
    <property type="component" value="Unassembled WGS sequence"/>
</dbReference>
<evidence type="ECO:0000256" key="5">
    <source>
        <dbReference type="ARBA" id="ARBA00022840"/>
    </source>
</evidence>
<evidence type="ECO:0000256" key="4">
    <source>
        <dbReference type="ARBA" id="ARBA00022777"/>
    </source>
</evidence>
<dbReference type="GO" id="GO:0005634">
    <property type="term" value="C:nucleus"/>
    <property type="evidence" value="ECO:0007669"/>
    <property type="project" value="TreeGrafter"/>
</dbReference>
<organism evidence="8 9">
    <name type="scientific">Coptis chinensis</name>
    <dbReference type="NCBI Taxonomy" id="261450"/>
    <lineage>
        <taxon>Eukaryota</taxon>
        <taxon>Viridiplantae</taxon>
        <taxon>Streptophyta</taxon>
        <taxon>Embryophyta</taxon>
        <taxon>Tracheophyta</taxon>
        <taxon>Spermatophyta</taxon>
        <taxon>Magnoliopsida</taxon>
        <taxon>Ranunculales</taxon>
        <taxon>Ranunculaceae</taxon>
        <taxon>Coptidoideae</taxon>
        <taxon>Coptis</taxon>
    </lineage>
</organism>
<dbReference type="InterPro" id="IPR000719">
    <property type="entry name" value="Prot_kinase_dom"/>
</dbReference>
<feature type="non-terminal residue" evidence="8">
    <location>
        <position position="1"/>
    </location>
</feature>